<dbReference type="InterPro" id="IPR010272">
    <property type="entry name" value="T6SS_TssF"/>
</dbReference>
<dbReference type="EMBL" id="SPDV01000028">
    <property type="protein sequence ID" value="TFI57607.1"/>
    <property type="molecule type" value="Genomic_DNA"/>
</dbReference>
<dbReference type="RefSeq" id="WP_135087788.1">
    <property type="nucleotide sequence ID" value="NZ_SPDV01000028.1"/>
</dbReference>
<dbReference type="AlphaFoldDB" id="A0A4Y8ZQ61"/>
<name>A0A4Y8ZQ61_9SPHN</name>
<dbReference type="PANTHER" id="PTHR35370:SF1">
    <property type="entry name" value="TYPE VI SECRETION SYSTEM COMPONENT TSSF1"/>
    <property type="match status" value="1"/>
</dbReference>
<dbReference type="Proteomes" id="UP000298213">
    <property type="component" value="Unassembled WGS sequence"/>
</dbReference>
<dbReference type="OrthoDB" id="9763676at2"/>
<dbReference type="PIRSF" id="PIRSF028304">
    <property type="entry name" value="UCP028304"/>
    <property type="match status" value="1"/>
</dbReference>
<organism evidence="1 2">
    <name type="scientific">Sphingomonas parva</name>
    <dbReference type="NCBI Taxonomy" id="2555898"/>
    <lineage>
        <taxon>Bacteria</taxon>
        <taxon>Pseudomonadati</taxon>
        <taxon>Pseudomonadota</taxon>
        <taxon>Alphaproteobacteria</taxon>
        <taxon>Sphingomonadales</taxon>
        <taxon>Sphingomonadaceae</taxon>
        <taxon>Sphingomonas</taxon>
    </lineage>
</organism>
<dbReference type="PANTHER" id="PTHR35370">
    <property type="entry name" value="CYTOPLASMIC PROTEIN-RELATED-RELATED"/>
    <property type="match status" value="1"/>
</dbReference>
<evidence type="ECO:0000313" key="1">
    <source>
        <dbReference type="EMBL" id="TFI57607.1"/>
    </source>
</evidence>
<dbReference type="NCBIfam" id="TIGR03359">
    <property type="entry name" value="VI_chp_6"/>
    <property type="match status" value="1"/>
</dbReference>
<gene>
    <name evidence="1" type="primary">tssF</name>
    <name evidence="1" type="ORF">E2493_13860</name>
</gene>
<comment type="caution">
    <text evidence="1">The sequence shown here is derived from an EMBL/GenBank/DDBJ whole genome shotgun (WGS) entry which is preliminary data.</text>
</comment>
<accession>A0A4Y8ZQ61</accession>
<reference evidence="1 2" key="1">
    <citation type="submission" date="2019-03" db="EMBL/GenBank/DDBJ databases">
        <title>Genome sequence of Sphingomonas sp. 17J27-24.</title>
        <authorList>
            <person name="Kim M."/>
            <person name="Maeng S."/>
            <person name="Sathiyaraj S."/>
        </authorList>
    </citation>
    <scope>NUCLEOTIDE SEQUENCE [LARGE SCALE GENOMIC DNA]</scope>
    <source>
        <strain evidence="1 2">17J27-24</strain>
    </source>
</reference>
<evidence type="ECO:0000313" key="2">
    <source>
        <dbReference type="Proteomes" id="UP000298213"/>
    </source>
</evidence>
<proteinExistence type="predicted"/>
<dbReference type="Pfam" id="PF05947">
    <property type="entry name" value="T6SS_TssF"/>
    <property type="match status" value="1"/>
</dbReference>
<protein>
    <submittedName>
        <fullName evidence="1">Type VI secretion system baseplate subunit TssF</fullName>
    </submittedName>
</protein>
<keyword evidence="2" id="KW-1185">Reference proteome</keyword>
<sequence length="604" mass="66446">MIDDLIEYYHRELSFLRNNAGAFGEAYPKIASRLRLTRESIEDPHVGRLIEAVAFMNARLRHKIDDEFPELSDALLLTLYPHLIQPLPSFMVVRLEPGADLDKPTVVPAGTMLTTEAIDGEPCRYRLCHDTELLPIRIEDAAVAGPPFDAPAVGLKGAKGLLTIRLGTTKPEVEMASLGLDRLRLFIKGDARRAQILLEQLGANLLGVAVATGPDDSRPVLLPPSRLRLKGLDENELLLPQVPVARRCYALLQEHFAYPHKHLFFEIEGLSARTLDVPGRRLDLYFYFDRISPELERAIRADDFELFACPALNLFPLDAEPIHLDHRSIEYRIVPDARREDVLEVHSVEEAVLQDAAGNRTEAPSLYAVDRGSPRLGRMFHAVTRRSSFGPGGGDDVFLSIADLEGELLRDDATIVNTRILATNRDLPARLPFGGGRPALTVGGTIAGLAKASALTKPTPTRRPARRRAAVWKLVGQLSLNHLSLVGDVGGSQALREVLALYDPGDTADSVQLRERLRSVTAEPGVARLQIKGHTAMCAGTDVVLEIDDQRLSGSGSFLLCAVIERFLAGASALNSFVRVSAKLQRESGLWKTWPPRIGDRPLI</sequence>